<accession>A0A0C1ZLE6</accession>
<sequence>MALRASELIRWSAVVAAFVTSGAEPETMQRAKFLAPVAFRHDTLSAVTPADYERLAERLEWVQRANASFRWTGSWLTVFVAADPKGAFTMTADQHAELEDTMDCVHQVGRDVHVLESPDYIDLDLWIEVCLRGGFYAGQVEAAVLAALTGRGGFFAPDNFTFGTPLRRSSLEAAIQRIPGVRAVENIDLRAREKTGRRKFSEGLFELGSGQILRVVNDPRWPERGTVVVRVREVV</sequence>
<comment type="caution">
    <text evidence="1">The sequence shown here is derived from an EMBL/GenBank/DDBJ whole genome shotgun (WGS) entry which is preliminary data.</text>
</comment>
<name>A0A0C1ZLE6_9BACT</name>
<dbReference type="AlphaFoldDB" id="A0A0C1ZLE6"/>
<dbReference type="EMBL" id="JMCC02000235">
    <property type="protein sequence ID" value="KIG11573.1"/>
    <property type="molecule type" value="Genomic_DNA"/>
</dbReference>
<evidence type="ECO:0000313" key="1">
    <source>
        <dbReference type="EMBL" id="KIG11573.1"/>
    </source>
</evidence>
<protein>
    <submittedName>
        <fullName evidence="1">Uncharacterized protein</fullName>
    </submittedName>
</protein>
<gene>
    <name evidence="1" type="ORF">DB30_03273</name>
</gene>
<proteinExistence type="predicted"/>
<organism evidence="1 2">
    <name type="scientific">Enhygromyxa salina</name>
    <dbReference type="NCBI Taxonomy" id="215803"/>
    <lineage>
        <taxon>Bacteria</taxon>
        <taxon>Pseudomonadati</taxon>
        <taxon>Myxococcota</taxon>
        <taxon>Polyangia</taxon>
        <taxon>Nannocystales</taxon>
        <taxon>Nannocystaceae</taxon>
        <taxon>Enhygromyxa</taxon>
    </lineage>
</organism>
<reference evidence="1 2" key="1">
    <citation type="submission" date="2014-12" db="EMBL/GenBank/DDBJ databases">
        <title>Genome assembly of Enhygromyxa salina DSM 15201.</title>
        <authorList>
            <person name="Sharma G."/>
            <person name="Subramanian S."/>
        </authorList>
    </citation>
    <scope>NUCLEOTIDE SEQUENCE [LARGE SCALE GENOMIC DNA]</scope>
    <source>
        <strain evidence="1 2">DSM 15201</strain>
    </source>
</reference>
<evidence type="ECO:0000313" key="2">
    <source>
        <dbReference type="Proteomes" id="UP000031599"/>
    </source>
</evidence>
<dbReference type="Proteomes" id="UP000031599">
    <property type="component" value="Unassembled WGS sequence"/>
</dbReference>